<keyword evidence="2" id="KW-1185">Reference proteome</keyword>
<accession>A0A7T6Z4K4</accession>
<dbReference type="Proteomes" id="UP000595823">
    <property type="component" value="Chromosome"/>
</dbReference>
<dbReference type="KEGG" id="scia:HUG15_15825"/>
<evidence type="ECO:0000313" key="1">
    <source>
        <dbReference type="EMBL" id="QQK76890.1"/>
    </source>
</evidence>
<sequence length="513" mass="61047">MHVTINDRKRPRRRSAVQHSVKKRVREATYLAAEKASSYRTILRYCYIQHERMRQFLFAEEIHAHLQEDASFADYSLEELQQDLEQLVKWGNLSTQQETGKVNTVEEFKKKRFRYQCTPYTVEFERMMLRMEQQGDQFGGSLERSQFERLYQVLVRIDEIVRSNKEETDEECAQLWDDVMMYIRQITQNTSDYFAYIDSENANERMQTEAFLLYKDQFTTYLRDFIISLQRTALQIQDLLRTLDGNTMEAFFNRVIRHKRQVFRFEEEEQENPYLEYREKWGNLAAWFLGSSQYESEFDKLQERTNETIRRVTRTVQRLGERNQHFQSRRQDYLHLAEWFDSLPDINEAHKLSSVAFGVSHTKHLLADPALTEDIYTDVWQAPASVHETVPRIVNYGEKTKAGAVVEHREAKEQQLREHLQQRQREQEILEHYVQGNQIQLSDLTFVETPVRKLFLAWISKAMVQTDRRVKTEFGQDVKVHVHPESKTTLNSDDGELELPDVTFEFLEVGSGM</sequence>
<dbReference type="AlphaFoldDB" id="A0A7T6Z4K4"/>
<dbReference type="InterPro" id="IPR013493">
    <property type="entry name" value="CHP02677"/>
</dbReference>
<name>A0A7T6Z4K4_9BACI</name>
<protein>
    <submittedName>
        <fullName evidence="1">TIGR02677 family protein</fullName>
    </submittedName>
</protein>
<dbReference type="Pfam" id="PF09660">
    <property type="entry name" value="DUF2397"/>
    <property type="match status" value="1"/>
</dbReference>
<organism evidence="1 2">
    <name type="scientific">Salicibibacter cibarius</name>
    <dbReference type="NCBI Taxonomy" id="2743000"/>
    <lineage>
        <taxon>Bacteria</taxon>
        <taxon>Bacillati</taxon>
        <taxon>Bacillota</taxon>
        <taxon>Bacilli</taxon>
        <taxon>Bacillales</taxon>
        <taxon>Bacillaceae</taxon>
        <taxon>Salicibibacter</taxon>
    </lineage>
</organism>
<dbReference type="EMBL" id="CP054705">
    <property type="protein sequence ID" value="QQK76890.1"/>
    <property type="molecule type" value="Genomic_DNA"/>
</dbReference>
<reference evidence="1 2" key="1">
    <citation type="submission" date="2020-06" db="EMBL/GenBank/DDBJ databases">
        <title>Genomic analysis of Salicibibacter sp. NKC5-3.</title>
        <authorList>
            <person name="Oh Y.J."/>
        </authorList>
    </citation>
    <scope>NUCLEOTIDE SEQUENCE [LARGE SCALE GENOMIC DNA]</scope>
    <source>
        <strain evidence="1 2">NKC5-3</strain>
    </source>
</reference>
<proteinExistence type="predicted"/>
<gene>
    <name evidence="1" type="ORF">HUG15_15825</name>
</gene>
<evidence type="ECO:0000313" key="2">
    <source>
        <dbReference type="Proteomes" id="UP000595823"/>
    </source>
</evidence>
<dbReference type="NCBIfam" id="TIGR02677">
    <property type="entry name" value="TIGR02677 family protein"/>
    <property type="match status" value="1"/>
</dbReference>